<accession>A0ABV1HD24</accession>
<keyword evidence="1" id="KW-1133">Transmembrane helix</keyword>
<dbReference type="PROSITE" id="PS51831">
    <property type="entry name" value="HD"/>
    <property type="match status" value="1"/>
</dbReference>
<gene>
    <name evidence="3" type="ORF">WMO43_06990</name>
</gene>
<evidence type="ECO:0000259" key="2">
    <source>
        <dbReference type="PROSITE" id="PS51831"/>
    </source>
</evidence>
<proteinExistence type="predicted"/>
<dbReference type="EMBL" id="JBBMEX010000006">
    <property type="protein sequence ID" value="MEQ2557611.1"/>
    <property type="molecule type" value="Genomic_DNA"/>
</dbReference>
<keyword evidence="4" id="KW-1185">Reference proteome</keyword>
<evidence type="ECO:0000313" key="3">
    <source>
        <dbReference type="EMBL" id="MEQ2557611.1"/>
    </source>
</evidence>
<feature type="transmembrane region" description="Helical" evidence="1">
    <location>
        <begin position="190"/>
        <end position="210"/>
    </location>
</feature>
<comment type="caution">
    <text evidence="3">The sequence shown here is derived from an EMBL/GenBank/DDBJ whole genome shotgun (WGS) entry which is preliminary data.</text>
</comment>
<evidence type="ECO:0000256" key="1">
    <source>
        <dbReference type="SAM" id="Phobius"/>
    </source>
</evidence>
<protein>
    <recommendedName>
        <fullName evidence="2">HD domain-containing protein</fullName>
    </recommendedName>
</protein>
<reference evidence="3 4" key="1">
    <citation type="submission" date="2024-03" db="EMBL/GenBank/DDBJ databases">
        <title>Human intestinal bacterial collection.</title>
        <authorList>
            <person name="Pauvert C."/>
            <person name="Hitch T.C.A."/>
            <person name="Clavel T."/>
        </authorList>
    </citation>
    <scope>NUCLEOTIDE SEQUENCE [LARGE SCALE GENOMIC DNA]</scope>
    <source>
        <strain evidence="3 4">CLA-AA-H185</strain>
    </source>
</reference>
<keyword evidence="1" id="KW-0812">Transmembrane</keyword>
<dbReference type="SUPFAM" id="SSF109604">
    <property type="entry name" value="HD-domain/PDEase-like"/>
    <property type="match status" value="1"/>
</dbReference>
<keyword evidence="1" id="KW-0472">Membrane</keyword>
<dbReference type="InterPro" id="IPR052722">
    <property type="entry name" value="PgpH_phosphodiesterase"/>
</dbReference>
<dbReference type="Proteomes" id="UP001454489">
    <property type="component" value="Unassembled WGS sequence"/>
</dbReference>
<feature type="transmembrane region" description="Helical" evidence="1">
    <location>
        <begin position="77"/>
        <end position="95"/>
    </location>
</feature>
<dbReference type="InterPro" id="IPR006674">
    <property type="entry name" value="HD_domain"/>
</dbReference>
<feature type="transmembrane region" description="Helical" evidence="1">
    <location>
        <begin position="39"/>
        <end position="57"/>
    </location>
</feature>
<dbReference type="RefSeq" id="WP_353530701.1">
    <property type="nucleotide sequence ID" value="NZ_JBBMEX010000006.1"/>
</dbReference>
<name>A0ABV1HD24_9FIRM</name>
<sequence>MKEERLVKRRVVPVVILTVLTLLFTFLMGIRNTMPLDEVVVLFFLDLIFLAVFIYFLEEERLLKQLPTEECNDFKSIAVVYGLGLVAFYISSYLPDYSSFSFCFAAAMAVVANREMALSTGIFLNLLAAYTQNWDIHVLMASVLLLLLGTMLALAGKEKHLHLWVQFISFFGTIVIVTSCYYAQDFIIKGRVFVLAAVIGGVNLLFLEILTRSLEPDVQRTGEEHYLELLKDNYPLVRSIRRFSEMDYSHALRVSEISGECAGKLGLKENLCRAAGFYYRIGRMEGEPYTENGVLLAQNACFPEELIQILREYNGELMAISTKESAIVHMVDKVVTKLDLLDKETFSTTWNQDMVIYQTLNENSATGIYDESGLSMNQFLTIRDFLVKGDHLFDSNNRE</sequence>
<dbReference type="PANTHER" id="PTHR36442">
    <property type="entry name" value="CYCLIC-DI-AMP PHOSPHODIESTERASE PGPH"/>
    <property type="match status" value="1"/>
</dbReference>
<feature type="domain" description="HD" evidence="2">
    <location>
        <begin position="247"/>
        <end position="341"/>
    </location>
</feature>
<evidence type="ECO:0000313" key="4">
    <source>
        <dbReference type="Proteomes" id="UP001454489"/>
    </source>
</evidence>
<feature type="transmembrane region" description="Helical" evidence="1">
    <location>
        <begin position="102"/>
        <end position="130"/>
    </location>
</feature>
<dbReference type="PANTHER" id="PTHR36442:SF1">
    <property type="entry name" value="CYCLIC-DI-AMP PHOSPHODIESTERASE PGPH"/>
    <property type="match status" value="1"/>
</dbReference>
<organism evidence="3 4">
    <name type="scientific">Maccoyibacter intestinihominis</name>
    <dbReference type="NCBI Taxonomy" id="3133499"/>
    <lineage>
        <taxon>Bacteria</taxon>
        <taxon>Bacillati</taxon>
        <taxon>Bacillota</taxon>
        <taxon>Clostridia</taxon>
        <taxon>Lachnospirales</taxon>
        <taxon>Lachnospiraceae</taxon>
        <taxon>Maccoyibacter</taxon>
    </lineage>
</organism>
<feature type="transmembrane region" description="Helical" evidence="1">
    <location>
        <begin position="163"/>
        <end position="184"/>
    </location>
</feature>
<feature type="transmembrane region" description="Helical" evidence="1">
    <location>
        <begin position="12"/>
        <end position="30"/>
    </location>
</feature>
<feature type="transmembrane region" description="Helical" evidence="1">
    <location>
        <begin position="136"/>
        <end position="156"/>
    </location>
</feature>